<keyword evidence="1" id="KW-0285">Flavoprotein</keyword>
<comment type="caution">
    <text evidence="4">The sequence shown here is derived from an EMBL/GenBank/DDBJ whole genome shotgun (WGS) entry which is preliminary data.</text>
</comment>
<dbReference type="Pfam" id="PF03358">
    <property type="entry name" value="FMN_red"/>
    <property type="match status" value="1"/>
</dbReference>
<evidence type="ECO:0000313" key="5">
    <source>
        <dbReference type="Proteomes" id="UP000636888"/>
    </source>
</evidence>
<dbReference type="AlphaFoldDB" id="A0A8J7J5B2"/>
<keyword evidence="2" id="KW-0288">FMN</keyword>
<dbReference type="SUPFAM" id="SSF52218">
    <property type="entry name" value="Flavoproteins"/>
    <property type="match status" value="1"/>
</dbReference>
<evidence type="ECO:0000256" key="2">
    <source>
        <dbReference type="ARBA" id="ARBA00022643"/>
    </source>
</evidence>
<dbReference type="PANTHER" id="PTHR43278">
    <property type="entry name" value="NAD(P)H-DEPENDENT FMN-CONTAINING OXIDOREDUCTASE YWQN-RELATED"/>
    <property type="match status" value="1"/>
</dbReference>
<dbReference type="Proteomes" id="UP000636888">
    <property type="component" value="Unassembled WGS sequence"/>
</dbReference>
<evidence type="ECO:0000313" key="4">
    <source>
        <dbReference type="EMBL" id="MBJ6726208.1"/>
    </source>
</evidence>
<keyword evidence="5" id="KW-1185">Reference proteome</keyword>
<dbReference type="InterPro" id="IPR005025">
    <property type="entry name" value="FMN_Rdtase-like_dom"/>
</dbReference>
<organism evidence="4 5">
    <name type="scientific">Geomesophilobacter sediminis</name>
    <dbReference type="NCBI Taxonomy" id="2798584"/>
    <lineage>
        <taxon>Bacteria</taxon>
        <taxon>Pseudomonadati</taxon>
        <taxon>Thermodesulfobacteriota</taxon>
        <taxon>Desulfuromonadia</taxon>
        <taxon>Geobacterales</taxon>
        <taxon>Geobacteraceae</taxon>
        <taxon>Geomesophilobacter</taxon>
    </lineage>
</organism>
<accession>A0A8J7J5B2</accession>
<evidence type="ECO:0000256" key="1">
    <source>
        <dbReference type="ARBA" id="ARBA00022630"/>
    </source>
</evidence>
<dbReference type="RefSeq" id="WP_199385099.1">
    <property type="nucleotide sequence ID" value="NZ_JAEMHM010000013.1"/>
</dbReference>
<dbReference type="EMBL" id="JAEMHM010000013">
    <property type="protein sequence ID" value="MBJ6726208.1"/>
    <property type="molecule type" value="Genomic_DNA"/>
</dbReference>
<gene>
    <name evidence="4" type="ORF">JFN93_15940</name>
</gene>
<dbReference type="GO" id="GO:0016491">
    <property type="term" value="F:oxidoreductase activity"/>
    <property type="evidence" value="ECO:0007669"/>
    <property type="project" value="InterPro"/>
</dbReference>
<dbReference type="PANTHER" id="PTHR43278:SF2">
    <property type="entry name" value="IRON-SULFUR FLAVOPROTEIN"/>
    <property type="match status" value="1"/>
</dbReference>
<dbReference type="Gene3D" id="3.40.50.360">
    <property type="match status" value="1"/>
</dbReference>
<sequence length="204" mass="21477">MKITAVVGSYRKGGIVEQTVDELLAAAAAGGAEVRKVWLPDRHLEFCNNCRSCTQSREGRRGVCPIEDDLAALLDELEACDAIILASPVNFGTVTAVMKRFLERFVCYAYWPWGARGPAARAGRKTASAVLIAAASPPSLLARLFFPVFKPMQAAADAFGAKVVGTVMVGGASAAPDQRLDAGSAAKARRLGKRLAAGDVGGKR</sequence>
<reference evidence="4" key="1">
    <citation type="submission" date="2020-12" db="EMBL/GenBank/DDBJ databases">
        <title>Geomonas sp. Red875, isolated from river sediment.</title>
        <authorList>
            <person name="Xu Z."/>
            <person name="Zhang Z."/>
            <person name="Masuda Y."/>
            <person name="Itoh H."/>
            <person name="Senoo K."/>
        </authorList>
    </citation>
    <scope>NUCLEOTIDE SEQUENCE</scope>
    <source>
        <strain evidence="4">Red875</strain>
    </source>
</reference>
<evidence type="ECO:0000259" key="3">
    <source>
        <dbReference type="Pfam" id="PF03358"/>
    </source>
</evidence>
<protein>
    <submittedName>
        <fullName evidence="4">Flavodoxin family protein</fullName>
    </submittedName>
</protein>
<proteinExistence type="predicted"/>
<dbReference type="InterPro" id="IPR029039">
    <property type="entry name" value="Flavoprotein-like_sf"/>
</dbReference>
<feature type="domain" description="NADPH-dependent FMN reductase-like" evidence="3">
    <location>
        <begin position="1"/>
        <end position="114"/>
    </location>
</feature>
<dbReference type="InterPro" id="IPR051796">
    <property type="entry name" value="ISF_SsuE-like"/>
</dbReference>
<name>A0A8J7J5B2_9BACT</name>